<dbReference type="SUPFAM" id="SSF103473">
    <property type="entry name" value="MFS general substrate transporter"/>
    <property type="match status" value="1"/>
</dbReference>
<dbReference type="PANTHER" id="PTHR42718:SF35">
    <property type="entry name" value="BLL0718 PROTEIN"/>
    <property type="match status" value="1"/>
</dbReference>
<feature type="transmembrane region" description="Helical" evidence="6">
    <location>
        <begin position="419"/>
        <end position="437"/>
    </location>
</feature>
<feature type="transmembrane region" description="Helical" evidence="6">
    <location>
        <begin position="21"/>
        <end position="43"/>
    </location>
</feature>
<proteinExistence type="predicted"/>
<dbReference type="GO" id="GO:0046677">
    <property type="term" value="P:response to antibiotic"/>
    <property type="evidence" value="ECO:0007669"/>
    <property type="project" value="UniProtKB-KW"/>
</dbReference>
<evidence type="ECO:0000259" key="7">
    <source>
        <dbReference type="PROSITE" id="PS50850"/>
    </source>
</evidence>
<dbReference type="Gene3D" id="1.20.1720.10">
    <property type="entry name" value="Multidrug resistance protein D"/>
    <property type="match status" value="1"/>
</dbReference>
<dbReference type="GO" id="GO:0005886">
    <property type="term" value="C:plasma membrane"/>
    <property type="evidence" value="ECO:0007669"/>
    <property type="project" value="UniProtKB-SubCell"/>
</dbReference>
<dbReference type="InterPro" id="IPR020846">
    <property type="entry name" value="MFS_dom"/>
</dbReference>
<keyword evidence="10" id="KW-1185">Reference proteome</keyword>
<sequence length="485" mass="48700">MSKTDPRTSAPAATGAPPVGSVGAVVGLLVLFEVTSGFLQGGIAPLLPDIGSELGMADADLNWVISAQLLAAAVSVPAFGRLGDLYGHRLMLRVSLVCIAVGSLLVALAPSLPVLLVGRVLLGPLAALLPLEIALVRDRLSVEQARSAIARLVGALTLGTLLGGVLTGLAHRATGDVRITLLIPAVLALLCIAVSFLAIPESRQVPGGRLDWPGVGLLSVAMLLLLTGISAAKGGVLLSGAVLVPVLLALLVGAGWAVRELRVAEPLVDLRALGDRRVAPYFLCAVAFGVVYFGSLAPDATFLAADPERTGYGFELSALSISLVALPAGVVAVLGSTLTARIAGRLGYRPTLVASFALIGTSFLATAAFHAEIWQLVAAKVLAGLGMGVALGAMPTVIAEASAPSRTGVTTALYNNVKTLGGAIAGAAIAVILATPASEGVASSSDGHGAPSEAGYVVVWVMCGLLSVGAAGAAAFARRVEGWAG</sequence>
<feature type="transmembrane region" description="Helical" evidence="6">
    <location>
        <begin position="148"/>
        <end position="169"/>
    </location>
</feature>
<feature type="transmembrane region" description="Helical" evidence="6">
    <location>
        <begin position="212"/>
        <end position="231"/>
    </location>
</feature>
<feature type="transmembrane region" description="Helical" evidence="6">
    <location>
        <begin position="63"/>
        <end position="83"/>
    </location>
</feature>
<dbReference type="AlphaFoldDB" id="A0AAE6YFA4"/>
<feature type="transmembrane region" description="Helical" evidence="6">
    <location>
        <begin position="278"/>
        <end position="297"/>
    </location>
</feature>
<dbReference type="PROSITE" id="PS50850">
    <property type="entry name" value="MFS"/>
    <property type="match status" value="1"/>
</dbReference>
<dbReference type="Proteomes" id="UP000190306">
    <property type="component" value="Chromosome"/>
</dbReference>
<feature type="transmembrane region" description="Helical" evidence="6">
    <location>
        <begin position="317"/>
        <end position="340"/>
    </location>
</feature>
<keyword evidence="4 6" id="KW-0472">Membrane</keyword>
<keyword evidence="2 6" id="KW-0812">Transmembrane</keyword>
<evidence type="ECO:0000256" key="5">
    <source>
        <dbReference type="ARBA" id="ARBA00023251"/>
    </source>
</evidence>
<gene>
    <name evidence="8" type="ORF">AFM16_36685</name>
    <name evidence="9" type="ORF">HCX60_37295</name>
</gene>
<dbReference type="Pfam" id="PF07690">
    <property type="entry name" value="MFS_1"/>
    <property type="match status" value="1"/>
</dbReference>
<feature type="transmembrane region" description="Helical" evidence="6">
    <location>
        <begin position="352"/>
        <end position="371"/>
    </location>
</feature>
<evidence type="ECO:0000313" key="10">
    <source>
        <dbReference type="Proteomes" id="UP000190306"/>
    </source>
</evidence>
<accession>A0AAE6YFA4</accession>
<feature type="transmembrane region" description="Helical" evidence="6">
    <location>
        <begin position="457"/>
        <end position="477"/>
    </location>
</feature>
<evidence type="ECO:0000256" key="4">
    <source>
        <dbReference type="ARBA" id="ARBA00023136"/>
    </source>
</evidence>
<keyword evidence="3 6" id="KW-1133">Transmembrane helix</keyword>
<dbReference type="Gene3D" id="1.20.1250.20">
    <property type="entry name" value="MFS general substrate transporter like domains"/>
    <property type="match status" value="1"/>
</dbReference>
<feature type="transmembrane region" description="Helical" evidence="6">
    <location>
        <begin position="116"/>
        <end position="136"/>
    </location>
</feature>
<dbReference type="EMBL" id="CP050692">
    <property type="protein sequence ID" value="QIT48481.1"/>
    <property type="molecule type" value="Genomic_DNA"/>
</dbReference>
<evidence type="ECO:0000256" key="2">
    <source>
        <dbReference type="ARBA" id="ARBA00022692"/>
    </source>
</evidence>
<dbReference type="GO" id="GO:0022857">
    <property type="term" value="F:transmembrane transporter activity"/>
    <property type="evidence" value="ECO:0007669"/>
    <property type="project" value="InterPro"/>
</dbReference>
<feature type="transmembrane region" description="Helical" evidence="6">
    <location>
        <begin position="377"/>
        <end position="398"/>
    </location>
</feature>
<comment type="subcellular location">
    <subcellularLocation>
        <location evidence="1">Cell membrane</location>
        <topology evidence="1">Multi-pass membrane protein</topology>
    </subcellularLocation>
</comment>
<reference evidence="8 10" key="1">
    <citation type="submission" date="2015-07" db="EMBL/GenBank/DDBJ databases">
        <title>Draft Genome Sequence of Streptomyces antibioticus, IMRU 3720 reveals insights in the evolution of actinomycin biosynthetic gene clusters in Streptomyces.</title>
        <authorList>
            <person name="Crnovcic I."/>
            <person name="Ruckert C."/>
            <person name="Kalinowksi J."/>
            <person name="Keller U."/>
        </authorList>
    </citation>
    <scope>NUCLEOTIDE SEQUENCE [LARGE SCALE GENOMIC DNA]</scope>
    <source>
        <strain evidence="8 10">DSM 41481</strain>
    </source>
</reference>
<evidence type="ECO:0000313" key="9">
    <source>
        <dbReference type="EMBL" id="QIT48481.1"/>
    </source>
</evidence>
<feature type="transmembrane region" description="Helical" evidence="6">
    <location>
        <begin position="181"/>
        <end position="200"/>
    </location>
</feature>
<dbReference type="RefSeq" id="WP_078636637.1">
    <property type="nucleotide sequence ID" value="NZ_CM007717.1"/>
</dbReference>
<feature type="transmembrane region" description="Helical" evidence="6">
    <location>
        <begin position="237"/>
        <end position="258"/>
    </location>
</feature>
<feature type="domain" description="Major facilitator superfamily (MFS) profile" evidence="7">
    <location>
        <begin position="25"/>
        <end position="481"/>
    </location>
</feature>
<evidence type="ECO:0000313" key="11">
    <source>
        <dbReference type="Proteomes" id="UP000502504"/>
    </source>
</evidence>
<reference evidence="9 11" key="2">
    <citation type="submission" date="2020-03" db="EMBL/GenBank/DDBJ databases">
        <title>Is there a link between lipid content and antibiotic production in Streptomyces?</title>
        <authorList>
            <person name="David M."/>
            <person name="Lejeune C."/>
            <person name="Abreu S."/>
            <person name="Thibessard A."/>
            <person name="Leblond P."/>
            <person name="Chaminade P."/>
            <person name="Virolle M.-J."/>
        </authorList>
    </citation>
    <scope>NUCLEOTIDE SEQUENCE [LARGE SCALE GENOMIC DNA]</scope>
    <source>
        <strain evidence="9 11">DSM 41481</strain>
    </source>
</reference>
<dbReference type="Proteomes" id="UP000502504">
    <property type="component" value="Chromosome"/>
</dbReference>
<protein>
    <submittedName>
        <fullName evidence="9">MFS transporter</fullName>
    </submittedName>
</protein>
<name>A0AAE6YFA4_STRAT</name>
<dbReference type="PANTHER" id="PTHR42718">
    <property type="entry name" value="MAJOR FACILITATOR SUPERFAMILY MULTIDRUG TRANSPORTER MFSC"/>
    <property type="match status" value="1"/>
</dbReference>
<evidence type="ECO:0000256" key="1">
    <source>
        <dbReference type="ARBA" id="ARBA00004651"/>
    </source>
</evidence>
<dbReference type="EMBL" id="LHQL01000014">
    <property type="protein sequence ID" value="OOQ48120.1"/>
    <property type="molecule type" value="Genomic_DNA"/>
</dbReference>
<dbReference type="InterPro" id="IPR036259">
    <property type="entry name" value="MFS_trans_sf"/>
</dbReference>
<evidence type="ECO:0000313" key="8">
    <source>
        <dbReference type="EMBL" id="OOQ48120.1"/>
    </source>
</evidence>
<evidence type="ECO:0000256" key="3">
    <source>
        <dbReference type="ARBA" id="ARBA00022989"/>
    </source>
</evidence>
<feature type="transmembrane region" description="Helical" evidence="6">
    <location>
        <begin position="90"/>
        <end position="110"/>
    </location>
</feature>
<keyword evidence="5" id="KW-0046">Antibiotic resistance</keyword>
<organism evidence="9 11">
    <name type="scientific">Streptomyces antibioticus</name>
    <dbReference type="NCBI Taxonomy" id="1890"/>
    <lineage>
        <taxon>Bacteria</taxon>
        <taxon>Bacillati</taxon>
        <taxon>Actinomycetota</taxon>
        <taxon>Actinomycetes</taxon>
        <taxon>Kitasatosporales</taxon>
        <taxon>Streptomycetaceae</taxon>
        <taxon>Streptomyces</taxon>
    </lineage>
</organism>
<evidence type="ECO:0000256" key="6">
    <source>
        <dbReference type="SAM" id="Phobius"/>
    </source>
</evidence>
<dbReference type="InterPro" id="IPR011701">
    <property type="entry name" value="MFS"/>
</dbReference>